<feature type="domain" description="EamA" evidence="7">
    <location>
        <begin position="155"/>
        <end position="297"/>
    </location>
</feature>
<feature type="transmembrane region" description="Helical" evidence="6">
    <location>
        <begin position="192"/>
        <end position="212"/>
    </location>
</feature>
<comment type="subcellular location">
    <subcellularLocation>
        <location evidence="1">Membrane</location>
        <topology evidence="1">Multi-pass membrane protein</topology>
    </subcellularLocation>
</comment>
<evidence type="ECO:0000256" key="1">
    <source>
        <dbReference type="ARBA" id="ARBA00004141"/>
    </source>
</evidence>
<evidence type="ECO:0000313" key="8">
    <source>
        <dbReference type="EMBL" id="BDT59370.1"/>
    </source>
</evidence>
<feature type="transmembrane region" description="Helical" evidence="6">
    <location>
        <begin position="122"/>
        <end position="141"/>
    </location>
</feature>
<feature type="transmembrane region" description="Helical" evidence="6">
    <location>
        <begin position="260"/>
        <end position="277"/>
    </location>
</feature>
<feature type="transmembrane region" description="Helical" evidence="6">
    <location>
        <begin position="224"/>
        <end position="248"/>
    </location>
</feature>
<gene>
    <name evidence="8" type="ORF">MasN3_28640</name>
</gene>
<sequence length="333" mass="35072">MWIGVLCGLLAGAMWGLVFIVPEMLGAFSPLELAVGRYLAYGAMAFALLLPRLKSLFGTLVPGDYAALVRHALAGNIVYYMLLAAGVKYAGLAPTSLIIGMVPVVVTLMGRKDHGALPLRRLALPLLLVAAGIACINVDSFLHAGPAASSGEIALGVACAAGALLCWSWYALDNARYLKRNPHFSSAQWSALYGLSTGAIALLIGIASWLLSDPVPATPARDWSLFWTCNALLALGASVIGNQLWNVASRRAPVTLSGQLILFETLFALLYGFLYRAQGPRPLELAAIVLLVAGVTWSVHAHSAGRDASGREALDPDFGEGDGMAGAAHRHQS</sequence>
<organism evidence="8 9">
    <name type="scientific">Massilia varians</name>
    <dbReference type="NCBI Taxonomy" id="457921"/>
    <lineage>
        <taxon>Bacteria</taxon>
        <taxon>Pseudomonadati</taxon>
        <taxon>Pseudomonadota</taxon>
        <taxon>Betaproteobacteria</taxon>
        <taxon>Burkholderiales</taxon>
        <taxon>Oxalobacteraceae</taxon>
        <taxon>Telluria group</taxon>
        <taxon>Massilia</taxon>
    </lineage>
</organism>
<keyword evidence="4 6" id="KW-1133">Transmembrane helix</keyword>
<keyword evidence="9" id="KW-1185">Reference proteome</keyword>
<feature type="transmembrane region" description="Helical" evidence="6">
    <location>
        <begin position="89"/>
        <end position="110"/>
    </location>
</feature>
<keyword evidence="3 6" id="KW-0812">Transmembrane</keyword>
<evidence type="ECO:0000259" key="7">
    <source>
        <dbReference type="Pfam" id="PF00892"/>
    </source>
</evidence>
<feature type="domain" description="EamA" evidence="7">
    <location>
        <begin position="3"/>
        <end position="137"/>
    </location>
</feature>
<keyword evidence="5 6" id="KW-0472">Membrane</keyword>
<dbReference type="Proteomes" id="UP001163336">
    <property type="component" value="Chromosome"/>
</dbReference>
<evidence type="ECO:0000256" key="2">
    <source>
        <dbReference type="ARBA" id="ARBA00007362"/>
    </source>
</evidence>
<dbReference type="EMBL" id="AP026966">
    <property type="protein sequence ID" value="BDT59370.1"/>
    <property type="molecule type" value="Genomic_DNA"/>
</dbReference>
<accession>A0ABN6TEJ0</accession>
<evidence type="ECO:0000256" key="5">
    <source>
        <dbReference type="ARBA" id="ARBA00023136"/>
    </source>
</evidence>
<dbReference type="RefSeq" id="WP_281908034.1">
    <property type="nucleotide sequence ID" value="NZ_AP026966.1"/>
</dbReference>
<proteinExistence type="inferred from homology"/>
<evidence type="ECO:0000256" key="3">
    <source>
        <dbReference type="ARBA" id="ARBA00022692"/>
    </source>
</evidence>
<reference evidence="8" key="1">
    <citation type="submission" date="2022-11" db="EMBL/GenBank/DDBJ databases">
        <title>Isolation and characterization of PLA-degrading bacterium Massilia sp. from Antarctic soil.</title>
        <authorList>
            <person name="Sato K."/>
            <person name="Gomez-Fuentes C."/>
            <person name="Ahmad S.A."/>
            <person name="Zulkharnain A."/>
        </authorList>
    </citation>
    <scope>NUCLEOTIDE SEQUENCE</scope>
    <source>
        <strain evidence="8">N-3</strain>
    </source>
</reference>
<dbReference type="InterPro" id="IPR050638">
    <property type="entry name" value="AA-Vitamin_Transporters"/>
</dbReference>
<dbReference type="Pfam" id="PF00892">
    <property type="entry name" value="EamA"/>
    <property type="match status" value="2"/>
</dbReference>
<dbReference type="SUPFAM" id="SSF103481">
    <property type="entry name" value="Multidrug resistance efflux transporter EmrE"/>
    <property type="match status" value="2"/>
</dbReference>
<name>A0ABN6TEJ0_9BURK</name>
<evidence type="ECO:0000313" key="9">
    <source>
        <dbReference type="Proteomes" id="UP001163336"/>
    </source>
</evidence>
<feature type="transmembrane region" description="Helical" evidence="6">
    <location>
        <begin position="36"/>
        <end position="53"/>
    </location>
</feature>
<protein>
    <recommendedName>
        <fullName evidence="7">EamA domain-containing protein</fullName>
    </recommendedName>
</protein>
<dbReference type="PANTHER" id="PTHR32322">
    <property type="entry name" value="INNER MEMBRANE TRANSPORTER"/>
    <property type="match status" value="1"/>
</dbReference>
<comment type="similarity">
    <text evidence="2">Belongs to the EamA transporter family.</text>
</comment>
<dbReference type="InterPro" id="IPR000620">
    <property type="entry name" value="EamA_dom"/>
</dbReference>
<dbReference type="PANTHER" id="PTHR32322:SF2">
    <property type="entry name" value="EAMA DOMAIN-CONTAINING PROTEIN"/>
    <property type="match status" value="1"/>
</dbReference>
<dbReference type="InterPro" id="IPR037185">
    <property type="entry name" value="EmrE-like"/>
</dbReference>
<feature type="transmembrane region" description="Helical" evidence="6">
    <location>
        <begin position="153"/>
        <end position="172"/>
    </location>
</feature>
<evidence type="ECO:0000256" key="6">
    <source>
        <dbReference type="SAM" id="Phobius"/>
    </source>
</evidence>
<evidence type="ECO:0000256" key="4">
    <source>
        <dbReference type="ARBA" id="ARBA00022989"/>
    </source>
</evidence>
<feature type="transmembrane region" description="Helical" evidence="6">
    <location>
        <begin position="283"/>
        <end position="301"/>
    </location>
</feature>
<feature type="transmembrane region" description="Helical" evidence="6">
    <location>
        <begin position="65"/>
        <end position="83"/>
    </location>
</feature>